<name>A0AAN0MCK1_9RHOB</name>
<gene>
    <name evidence="3" type="ORF">AABB31_07565</name>
</gene>
<protein>
    <submittedName>
        <fullName evidence="3">N-acetylmuramidase domain-containing protein</fullName>
    </submittedName>
</protein>
<evidence type="ECO:0000259" key="2">
    <source>
        <dbReference type="Pfam" id="PF11860"/>
    </source>
</evidence>
<dbReference type="Proteomes" id="UP001470809">
    <property type="component" value="Chromosome"/>
</dbReference>
<dbReference type="InterPro" id="IPR002477">
    <property type="entry name" value="Peptidoglycan-bd-like"/>
</dbReference>
<dbReference type="RefSeq" id="WP_342078016.1">
    <property type="nucleotide sequence ID" value="NZ_CP151767.2"/>
</dbReference>
<dbReference type="Gene3D" id="1.10.101.10">
    <property type="entry name" value="PGBD-like superfamily/PGBD"/>
    <property type="match status" value="1"/>
</dbReference>
<keyword evidence="4" id="KW-1185">Reference proteome</keyword>
<evidence type="ECO:0000313" key="3">
    <source>
        <dbReference type="EMBL" id="WZU68725.1"/>
    </source>
</evidence>
<dbReference type="Pfam" id="PF11860">
    <property type="entry name" value="Muramidase"/>
    <property type="match status" value="1"/>
</dbReference>
<dbReference type="SUPFAM" id="SSF47090">
    <property type="entry name" value="PGBD-like"/>
    <property type="match status" value="1"/>
</dbReference>
<accession>A0AAN0MCK1</accession>
<dbReference type="InterPro" id="IPR036366">
    <property type="entry name" value="PGBDSf"/>
</dbReference>
<reference evidence="4" key="1">
    <citation type="submission" date="2024-04" db="EMBL/GenBank/DDBJ databases">
        <title>Phylogenomic analyses of a clade within the roseobacter group suggest taxonomic reassignments of species of the genera Aestuariivita, Citreicella, Loktanella, Nautella, Pelagibaca, Ruegeria, Thalassobius, Thiobacimonas and Tropicibacter, and the proposal o.</title>
        <authorList>
            <person name="Jeon C.O."/>
        </authorList>
    </citation>
    <scope>NUCLEOTIDE SEQUENCE [LARGE SCALE GENOMIC DNA]</scope>
    <source>
        <strain evidence="4">SS1-5</strain>
    </source>
</reference>
<reference evidence="3 4" key="2">
    <citation type="submission" date="2024-08" db="EMBL/GenBank/DDBJ databases">
        <title>Phylogenomic analyses of a clade within the roseobacter group suggest taxonomic reassignments of species of the genera Aestuariivita, Citreicella, Loktanella, Nautella, Pelagibaca, Ruegeria, Thalassobius, Thiobacimonas and Tropicibacter, and the proposal o.</title>
        <authorList>
            <person name="Jeon C.O."/>
        </authorList>
    </citation>
    <scope>NUCLEOTIDE SEQUENCE [LARGE SCALE GENOMIC DNA]</scope>
    <source>
        <strain evidence="3 4">SS1-5</strain>
    </source>
</reference>
<proteinExistence type="predicted"/>
<dbReference type="InterPro" id="IPR024408">
    <property type="entry name" value="Muramidase"/>
</dbReference>
<dbReference type="EMBL" id="CP151767">
    <property type="protein sequence ID" value="WZU68725.1"/>
    <property type="molecule type" value="Genomic_DNA"/>
</dbReference>
<organism evidence="3 4">
    <name type="scientific">Yoonia rhodophyticola</name>
    <dbReference type="NCBI Taxonomy" id="3137370"/>
    <lineage>
        <taxon>Bacteria</taxon>
        <taxon>Pseudomonadati</taxon>
        <taxon>Pseudomonadota</taxon>
        <taxon>Alphaproteobacteria</taxon>
        <taxon>Rhodobacterales</taxon>
        <taxon>Paracoccaceae</taxon>
        <taxon>Yoonia</taxon>
    </lineage>
</organism>
<feature type="domain" description="Peptidoglycan binding-like" evidence="1">
    <location>
        <begin position="214"/>
        <end position="268"/>
    </location>
</feature>
<sequence length="279" mass="30077">MAFSSDVLAEIDAVAKAEGIEPAALKAVIEVESGGRAASKVDGKLMPIILYEYHVFYRYPGLSATNRKTAVSRKLAARRWGDIPYVKSQSGRYAQLARAAKIDEQAAYAACSWGVGQVLGENAEWLGFGTPKALAETTISGVAGQIAVMLAFVRKSGIMPALENRDWRAFARRYNGPGQVKFYAGRMASAYKRHAGDHWKPSDEGPVTLRIGASGDDVAELQRKLRGLGFHLHVDGDYGPATARMVRQFQAEHGLTADGIAGAATQARIEALSGPIKRE</sequence>
<evidence type="ECO:0000259" key="1">
    <source>
        <dbReference type="Pfam" id="PF01471"/>
    </source>
</evidence>
<dbReference type="InterPro" id="IPR036365">
    <property type="entry name" value="PGBD-like_sf"/>
</dbReference>
<dbReference type="KEGG" id="yrh:AABB31_07565"/>
<dbReference type="AlphaFoldDB" id="A0AAN0MCK1"/>
<evidence type="ECO:0000313" key="4">
    <source>
        <dbReference type="Proteomes" id="UP001470809"/>
    </source>
</evidence>
<feature type="domain" description="N-acetylmuramidase" evidence="2">
    <location>
        <begin position="21"/>
        <end position="194"/>
    </location>
</feature>
<dbReference type="Pfam" id="PF01471">
    <property type="entry name" value="PG_binding_1"/>
    <property type="match status" value="1"/>
</dbReference>